<feature type="DNA-binding region" description="H-T-H motif" evidence="4">
    <location>
        <begin position="46"/>
        <end position="65"/>
    </location>
</feature>
<reference evidence="6 7" key="1">
    <citation type="submission" date="2018-01" db="EMBL/GenBank/DDBJ databases">
        <title>Draft genome sequence of Sphaerisporangium sp. 7K107.</title>
        <authorList>
            <person name="Sahin N."/>
            <person name="Saygin H."/>
            <person name="Ay H."/>
        </authorList>
    </citation>
    <scope>NUCLEOTIDE SEQUENCE [LARGE SCALE GENOMIC DNA]</scope>
    <source>
        <strain evidence="6 7">7K107</strain>
    </source>
</reference>
<organism evidence="6 7">
    <name type="scientific">Spongiactinospora gelatinilytica</name>
    <dbReference type="NCBI Taxonomy" id="2666298"/>
    <lineage>
        <taxon>Bacteria</taxon>
        <taxon>Bacillati</taxon>
        <taxon>Actinomycetota</taxon>
        <taxon>Actinomycetes</taxon>
        <taxon>Streptosporangiales</taxon>
        <taxon>Streptosporangiaceae</taxon>
        <taxon>Spongiactinospora</taxon>
    </lineage>
</organism>
<dbReference type="InterPro" id="IPR009057">
    <property type="entry name" value="Homeodomain-like_sf"/>
</dbReference>
<keyword evidence="3" id="KW-0804">Transcription</keyword>
<dbReference type="Pfam" id="PF00440">
    <property type="entry name" value="TetR_N"/>
    <property type="match status" value="1"/>
</dbReference>
<accession>A0A2W2HAM2</accession>
<evidence type="ECO:0000256" key="1">
    <source>
        <dbReference type="ARBA" id="ARBA00023015"/>
    </source>
</evidence>
<feature type="domain" description="HTH tetR-type" evidence="5">
    <location>
        <begin position="17"/>
        <end position="83"/>
    </location>
</feature>
<name>A0A2W2HAM2_9ACTN</name>
<dbReference type="GO" id="GO:0003700">
    <property type="term" value="F:DNA-binding transcription factor activity"/>
    <property type="evidence" value="ECO:0007669"/>
    <property type="project" value="TreeGrafter"/>
</dbReference>
<comment type="caution">
    <text evidence="6">The sequence shown here is derived from an EMBL/GenBank/DDBJ whole genome shotgun (WGS) entry which is preliminary data.</text>
</comment>
<dbReference type="PANTHER" id="PTHR30055">
    <property type="entry name" value="HTH-TYPE TRANSCRIPTIONAL REGULATOR RUTR"/>
    <property type="match status" value="1"/>
</dbReference>
<dbReference type="Gene3D" id="1.10.357.10">
    <property type="entry name" value="Tetracycline Repressor, domain 2"/>
    <property type="match status" value="1"/>
</dbReference>
<evidence type="ECO:0000313" key="6">
    <source>
        <dbReference type="EMBL" id="PZG51939.1"/>
    </source>
</evidence>
<keyword evidence="7" id="KW-1185">Reference proteome</keyword>
<keyword evidence="1" id="KW-0805">Transcription regulation</keyword>
<sequence>MAAEHAQGSTPAQRRRDRQRQLIIREAALLFEENGGEEGGGFEKTTAEAIAERSDISVSTFFRYFKTKADVIYLDLGNAIPDHMDRVAAKLAQGHGLAEAWVAGTLDALDRFAADEYNRARILRAVRSPNFHTPRAMWTIRWTDSLTELLRAHLPEGEDRDFRARTTAAVWLNTMWTAIEQWASVGLDRPLAPILRNALAQAATVAARARDAVPSDDWTTTDRPMND</sequence>
<dbReference type="RefSeq" id="WP_111166448.1">
    <property type="nucleotide sequence ID" value="NZ_POUA01000040.1"/>
</dbReference>
<dbReference type="InterPro" id="IPR050109">
    <property type="entry name" value="HTH-type_TetR-like_transc_reg"/>
</dbReference>
<dbReference type="AlphaFoldDB" id="A0A2W2HAM2"/>
<dbReference type="PROSITE" id="PS50977">
    <property type="entry name" value="HTH_TETR_2"/>
    <property type="match status" value="1"/>
</dbReference>
<evidence type="ECO:0000256" key="3">
    <source>
        <dbReference type="ARBA" id="ARBA00023163"/>
    </source>
</evidence>
<dbReference type="GO" id="GO:0000976">
    <property type="term" value="F:transcription cis-regulatory region binding"/>
    <property type="evidence" value="ECO:0007669"/>
    <property type="project" value="TreeGrafter"/>
</dbReference>
<dbReference type="SUPFAM" id="SSF46689">
    <property type="entry name" value="Homeodomain-like"/>
    <property type="match status" value="1"/>
</dbReference>
<dbReference type="EMBL" id="POUA01000040">
    <property type="protein sequence ID" value="PZG51939.1"/>
    <property type="molecule type" value="Genomic_DNA"/>
</dbReference>
<keyword evidence="2 4" id="KW-0238">DNA-binding</keyword>
<protein>
    <recommendedName>
        <fullName evidence="5">HTH tetR-type domain-containing protein</fullName>
    </recommendedName>
</protein>
<gene>
    <name evidence="6" type="ORF">C1I98_08030</name>
</gene>
<evidence type="ECO:0000259" key="5">
    <source>
        <dbReference type="PROSITE" id="PS50977"/>
    </source>
</evidence>
<evidence type="ECO:0000313" key="7">
    <source>
        <dbReference type="Proteomes" id="UP000248544"/>
    </source>
</evidence>
<dbReference type="PANTHER" id="PTHR30055:SF234">
    <property type="entry name" value="HTH-TYPE TRANSCRIPTIONAL REGULATOR BETI"/>
    <property type="match status" value="1"/>
</dbReference>
<dbReference type="InterPro" id="IPR001647">
    <property type="entry name" value="HTH_TetR"/>
</dbReference>
<evidence type="ECO:0000256" key="2">
    <source>
        <dbReference type="ARBA" id="ARBA00023125"/>
    </source>
</evidence>
<proteinExistence type="predicted"/>
<evidence type="ECO:0000256" key="4">
    <source>
        <dbReference type="PROSITE-ProRule" id="PRU00335"/>
    </source>
</evidence>
<dbReference type="Proteomes" id="UP000248544">
    <property type="component" value="Unassembled WGS sequence"/>
</dbReference>